<sequence length="796" mass="87412">MNEKQRVGYRTLSRRIRPARVATCVPDVANGWEHSVLRMLENYSAMSGGAHNLLVPTTASGDLDSAFWPLIELFDADIWAWYVSTWRGAKMAEPENFAKWIDEQAVGLVSKHGGTVEEATRMLTEDHMMRTHRSPWPPPESIRNDIMRRTAPGFTRGGNLFHLAQADEVGGIDVTGLRLLPARLEIPDLDGLSLPHRVLAASRLGALSPSAQLRLKERGVELIHVSITVEDIAALVRFATPNRFGLAYGPGSQSRYADASAFEVSPSRLSLVGWSQVRYLDPFSHTAPLVLVVGEGVRDFCLAHALERCGVDARWLPGVHGGADDPVVRSATISLYRDAGFSGSDRPRLVTSLSLGEDSLRQIVVALRSSGFLSGNDLTLVATAAAAIPLPRRCLPALLDPGVFNETIEEPFFGEEMARAVSPAFPSVLSCDDPSALTWWVDVEDASRSLPARTALNELVVASTVGWGKNVRCGRDAISFFSHQMGLTLAGSPLAQLVERPKLRFPSARTVFHHLFEAAGFTVTESSAGHYRRLTTELWGELENLAADLSDRVVFSLLKGWLSDAPSGSVPGVLLPSRRRVLSFADVQAIGHQPDEVVRTWLDSYVERRILRRGLCLKCATCRHFDWYRLGEVEQSFECHRCSSLSVLSQASWRGGSEPAFYYDMAEVVYQALRHNAHVPVLASSAIKTRSRSFDDVSEVEVLNDGGDKQELDLLILADGRIIIGEAKVADRLGGTSREENRAIERLLSIAKRITADHVIFASAIEFRSATRSRIAATMNNAAVTWELLENLAGPD</sequence>
<gene>
    <name evidence="1" type="ORF">UFOPK1493_04512</name>
</gene>
<dbReference type="AlphaFoldDB" id="A0A6J6GR39"/>
<accession>A0A6J6GR39</accession>
<organism evidence="1">
    <name type="scientific">freshwater metagenome</name>
    <dbReference type="NCBI Taxonomy" id="449393"/>
    <lineage>
        <taxon>unclassified sequences</taxon>
        <taxon>metagenomes</taxon>
        <taxon>ecological metagenomes</taxon>
    </lineage>
</organism>
<evidence type="ECO:0000313" key="1">
    <source>
        <dbReference type="EMBL" id="CAB4603747.1"/>
    </source>
</evidence>
<proteinExistence type="predicted"/>
<dbReference type="EMBL" id="CAEZSR010000371">
    <property type="protein sequence ID" value="CAB4603747.1"/>
    <property type="molecule type" value="Genomic_DNA"/>
</dbReference>
<name>A0A6J6GR39_9ZZZZ</name>
<protein>
    <submittedName>
        <fullName evidence="1">Unannotated protein</fullName>
    </submittedName>
</protein>
<reference evidence="1" key="1">
    <citation type="submission" date="2020-05" db="EMBL/GenBank/DDBJ databases">
        <authorList>
            <person name="Chiriac C."/>
            <person name="Salcher M."/>
            <person name="Ghai R."/>
            <person name="Kavagutti S V."/>
        </authorList>
    </citation>
    <scope>NUCLEOTIDE SEQUENCE</scope>
</reference>